<dbReference type="Proteomes" id="UP000182544">
    <property type="component" value="Unassembled WGS sequence"/>
</dbReference>
<reference evidence="2 3" key="1">
    <citation type="submission" date="2016-10" db="EMBL/GenBank/DDBJ databases">
        <authorList>
            <person name="de Groot N.N."/>
        </authorList>
    </citation>
    <scope>NUCLEOTIDE SEQUENCE [LARGE SCALE GENOMIC DNA]</scope>
    <source>
        <strain evidence="2 3">DSM 18180</strain>
    </source>
</reference>
<dbReference type="STRING" id="369401.SAMN05428642_102361"/>
<evidence type="ECO:0000313" key="2">
    <source>
        <dbReference type="EMBL" id="SFZ91822.1"/>
    </source>
</evidence>
<feature type="signal peptide" evidence="1">
    <location>
        <begin position="1"/>
        <end position="21"/>
    </location>
</feature>
<protein>
    <submittedName>
        <fullName evidence="2">Uncharacterized protein</fullName>
    </submittedName>
</protein>
<keyword evidence="3" id="KW-1185">Reference proteome</keyword>
<feature type="chain" id="PRO_5013131808" evidence="1">
    <location>
        <begin position="22"/>
        <end position="385"/>
    </location>
</feature>
<organism evidence="2 3">
    <name type="scientific">Flaviramulus basaltis</name>
    <dbReference type="NCBI Taxonomy" id="369401"/>
    <lineage>
        <taxon>Bacteria</taxon>
        <taxon>Pseudomonadati</taxon>
        <taxon>Bacteroidota</taxon>
        <taxon>Flavobacteriia</taxon>
        <taxon>Flavobacteriales</taxon>
        <taxon>Flavobacteriaceae</taxon>
        <taxon>Flaviramulus</taxon>
    </lineage>
</organism>
<evidence type="ECO:0000256" key="1">
    <source>
        <dbReference type="SAM" id="SignalP"/>
    </source>
</evidence>
<sequence length="385" mass="41128">MRKYYLILLALLITIMSYAQMGVGTTFPDESAQLDVVSNDKGILIPRVTLQNSTDTTTISSDLLSNPISLLVYNTKASGDLIEGYHYWNGSKWLRLINSDDSNGVVTTLVDNNDGTFTYTSENNTQTTFDADGDLIDNNNGTFTYTNAANTVTTFDAKLTSVIDNSDGTYTITDDFGISITIGGATETTTTLVDNNDGTFTYTSEDNTQTTLTSGSLTNNGDGSYTFTDATGINTTILASTGLAIEPWNGVDDNGPATDNTEDIYTLGDVGIGTNTPSATLEVNGNVIIGNGGTAIRRSLSTTAVLDFPDRRVINQPELTITLAGANIGDVLCLGVPPAAMITFAYYIAWVSSPNVITIKQRNSSYNPSDSDAPPATFRVTVFQY</sequence>
<gene>
    <name evidence="2" type="ORF">SAMN05428642_102361</name>
</gene>
<dbReference type="RefSeq" id="WP_072401339.1">
    <property type="nucleotide sequence ID" value="NZ_FPKV01000002.1"/>
</dbReference>
<keyword evidence="1" id="KW-0732">Signal</keyword>
<dbReference type="EMBL" id="FPKV01000002">
    <property type="protein sequence ID" value="SFZ91822.1"/>
    <property type="molecule type" value="Genomic_DNA"/>
</dbReference>
<evidence type="ECO:0000313" key="3">
    <source>
        <dbReference type="Proteomes" id="UP000182544"/>
    </source>
</evidence>
<dbReference type="OrthoDB" id="1247310at2"/>
<dbReference type="AlphaFoldDB" id="A0A1K2IHQ0"/>
<accession>A0A1K2IHQ0</accession>
<proteinExistence type="predicted"/>
<name>A0A1K2IHQ0_9FLAO</name>